<organism evidence="2 3">
    <name type="scientific">Morganella morganii</name>
    <name type="common">Proteus morganii</name>
    <dbReference type="NCBI Taxonomy" id="582"/>
    <lineage>
        <taxon>Bacteria</taxon>
        <taxon>Pseudomonadati</taxon>
        <taxon>Pseudomonadota</taxon>
        <taxon>Gammaproteobacteria</taxon>
        <taxon>Enterobacterales</taxon>
        <taxon>Morganellaceae</taxon>
        <taxon>Morganella</taxon>
    </lineage>
</organism>
<reference evidence="2" key="1">
    <citation type="submission" date="2017-12" db="EMBL/GenBank/DDBJ databases">
        <title>Genome sequencing and analysis.</title>
        <authorList>
            <person name="Huang Y.-T."/>
        </authorList>
    </citation>
    <scope>NUCLEOTIDE SEQUENCE</scope>
    <source>
        <strain evidence="2">VGH116</strain>
    </source>
</reference>
<keyword evidence="1" id="KW-0472">Membrane</keyword>
<comment type="caution">
    <text evidence="2">The sequence shown here is derived from an EMBL/GenBank/DDBJ whole genome shotgun (WGS) entry which is preliminary data.</text>
</comment>
<dbReference type="Proteomes" id="UP000650477">
    <property type="component" value="Unassembled WGS sequence"/>
</dbReference>
<accession>A0A8I0PY41</accession>
<evidence type="ECO:0000313" key="3">
    <source>
        <dbReference type="Proteomes" id="UP000650477"/>
    </source>
</evidence>
<dbReference type="RefSeq" id="WP_186702137.1">
    <property type="nucleotide sequence ID" value="NZ_CBDAAV010000002.1"/>
</dbReference>
<proteinExistence type="predicted"/>
<evidence type="ECO:0000313" key="2">
    <source>
        <dbReference type="EMBL" id="MBE8613755.1"/>
    </source>
</evidence>
<name>A0A8I0PY41_MORMO</name>
<evidence type="ECO:0000256" key="1">
    <source>
        <dbReference type="SAM" id="Phobius"/>
    </source>
</evidence>
<keyword evidence="1" id="KW-0812">Transmembrane</keyword>
<feature type="transmembrane region" description="Helical" evidence="1">
    <location>
        <begin position="119"/>
        <end position="138"/>
    </location>
</feature>
<protein>
    <submittedName>
        <fullName evidence="2">Uncharacterized protein</fullName>
    </submittedName>
</protein>
<dbReference type="EMBL" id="PKLF01000014">
    <property type="protein sequence ID" value="MBE8613755.1"/>
    <property type="molecule type" value="Genomic_DNA"/>
</dbReference>
<dbReference type="AlphaFoldDB" id="A0A8I0PY41"/>
<gene>
    <name evidence="2" type="ORF">CYG68_15300</name>
</gene>
<keyword evidence="1" id="KW-1133">Transmembrane helix</keyword>
<sequence length="343" mass="39850">MQNLYTLITISDKEPKEEITIPSGRYCINSTINHDDDLINLNLTGAEPLPEKTEAELYENNYHVSFKTCDGELVIQEINYNAPFIFQGKVLFAIKKQQDKWRKNIMLYEKTTKRAVPRYLLSVILLLFIIPVTGFMLFQYDSNKNGNPANIDSKNIISQYIKDNNYIINGNNILILSSDEKLINIIRNKMPSYKIHIINKSKLKINDGDIILINVLHHKKEITYIHHDDKKTLLTIPDIFRKDIAIQHFSLDDIIKLINNRFSHLLIRYSVKKSGNNIIIYGEKRRDKETDNIIKDINTTIFSAPENTLVQYREMPYRDTPPGVYGSVNYIHLSDSHTQFTSD</sequence>